<dbReference type="Pfam" id="PF20684">
    <property type="entry name" value="Fung_rhodopsin"/>
    <property type="match status" value="1"/>
</dbReference>
<evidence type="ECO:0000256" key="4">
    <source>
        <dbReference type="ARBA" id="ARBA00023136"/>
    </source>
</evidence>
<evidence type="ECO:0000256" key="3">
    <source>
        <dbReference type="ARBA" id="ARBA00022989"/>
    </source>
</evidence>
<evidence type="ECO:0000259" key="7">
    <source>
        <dbReference type="Pfam" id="PF20684"/>
    </source>
</evidence>
<keyword evidence="2 6" id="KW-0812">Transmembrane</keyword>
<sequence>MAYCAIAIVMGSYGGGYHYWDVSKEDVVNYTKFTYIATGVYCPMALFTKYALLSILIRIFKPYKGKVMFIYILLGLLTVYYIIAEGVKLGMCEPVSAFWTQAPGAFCLDQQAALIADSVISLATDLIIIILPLPLTWSLQMPLNKKLRVIGMLSAGGMAIAFSIYRLILVIQQGSSKDMTIVFMCVVMSGNAEGGVGLICACLPTINILITNIKKKAYSSNRYYHNHDTSVQLGKVKNSKGFSNLGSKDGRELEYGSDQSHLITYAGAVDTGSSGDAGIYKSVDVQQRVEMIDEPPEARRDRF</sequence>
<evidence type="ECO:0000313" key="9">
    <source>
        <dbReference type="Proteomes" id="UP000266188"/>
    </source>
</evidence>
<dbReference type="InterPro" id="IPR049326">
    <property type="entry name" value="Rhodopsin_dom_fungi"/>
</dbReference>
<feature type="transmembrane region" description="Helical" evidence="6">
    <location>
        <begin position="33"/>
        <end position="60"/>
    </location>
</feature>
<reference evidence="9" key="1">
    <citation type="submission" date="2017-02" db="EMBL/GenBank/DDBJ databases">
        <authorList>
            <person name="Tafer H."/>
            <person name="Lopandic K."/>
        </authorList>
    </citation>
    <scope>NUCLEOTIDE SEQUENCE [LARGE SCALE GENOMIC DNA]</scope>
    <source>
        <strain evidence="9">CBS 366.77</strain>
    </source>
</reference>
<comment type="caution">
    <text evidence="8">The sequence shown here is derived from an EMBL/GenBank/DDBJ whole genome shotgun (WGS) entry which is preliminary data.</text>
</comment>
<dbReference type="InterPro" id="IPR052337">
    <property type="entry name" value="SAT4-like"/>
</dbReference>
<comment type="subcellular location">
    <subcellularLocation>
        <location evidence="1">Membrane</location>
        <topology evidence="1">Multi-pass membrane protein</topology>
    </subcellularLocation>
</comment>
<dbReference type="EMBL" id="MVGC01000132">
    <property type="protein sequence ID" value="RJE23181.1"/>
    <property type="molecule type" value="Genomic_DNA"/>
</dbReference>
<dbReference type="STRING" id="2070753.A0A3A3A1I5"/>
<proteinExistence type="inferred from homology"/>
<feature type="transmembrane region" description="Helical" evidence="6">
    <location>
        <begin position="181"/>
        <end position="210"/>
    </location>
</feature>
<dbReference type="PANTHER" id="PTHR33048">
    <property type="entry name" value="PTH11-LIKE INTEGRAL MEMBRANE PROTEIN (AFU_ORTHOLOGUE AFUA_5G11245)"/>
    <property type="match status" value="1"/>
</dbReference>
<feature type="domain" description="Rhodopsin" evidence="7">
    <location>
        <begin position="4"/>
        <end position="210"/>
    </location>
</feature>
<gene>
    <name evidence="8" type="ORF">PHISCL_04488</name>
</gene>
<feature type="transmembrane region" description="Helical" evidence="6">
    <location>
        <begin position="118"/>
        <end position="137"/>
    </location>
</feature>
<dbReference type="AlphaFoldDB" id="A0A3A3A1I5"/>
<accession>A0A3A3A1I5</accession>
<dbReference type="Proteomes" id="UP000266188">
    <property type="component" value="Unassembled WGS sequence"/>
</dbReference>
<evidence type="ECO:0000256" key="1">
    <source>
        <dbReference type="ARBA" id="ARBA00004141"/>
    </source>
</evidence>
<feature type="transmembrane region" description="Helical" evidence="6">
    <location>
        <begin position="67"/>
        <end position="84"/>
    </location>
</feature>
<evidence type="ECO:0000313" key="8">
    <source>
        <dbReference type="EMBL" id="RJE23181.1"/>
    </source>
</evidence>
<keyword evidence="9" id="KW-1185">Reference proteome</keyword>
<protein>
    <submittedName>
        <fullName evidence="8">Integral membrane protein</fullName>
    </submittedName>
</protein>
<dbReference type="OrthoDB" id="5378633at2759"/>
<evidence type="ECO:0000256" key="6">
    <source>
        <dbReference type="SAM" id="Phobius"/>
    </source>
</evidence>
<feature type="transmembrane region" description="Helical" evidence="6">
    <location>
        <begin position="149"/>
        <end position="169"/>
    </location>
</feature>
<evidence type="ECO:0000256" key="5">
    <source>
        <dbReference type="ARBA" id="ARBA00038359"/>
    </source>
</evidence>
<dbReference type="PANTHER" id="PTHR33048:SF108">
    <property type="entry name" value="INTEGRAL MEMBRANE PROTEIN"/>
    <property type="match status" value="1"/>
</dbReference>
<evidence type="ECO:0000256" key="2">
    <source>
        <dbReference type="ARBA" id="ARBA00022692"/>
    </source>
</evidence>
<comment type="similarity">
    <text evidence="5">Belongs to the SAT4 family.</text>
</comment>
<name>A0A3A3A1I5_9EURO</name>
<organism evidence="8 9">
    <name type="scientific">Aspergillus sclerotialis</name>
    <dbReference type="NCBI Taxonomy" id="2070753"/>
    <lineage>
        <taxon>Eukaryota</taxon>
        <taxon>Fungi</taxon>
        <taxon>Dikarya</taxon>
        <taxon>Ascomycota</taxon>
        <taxon>Pezizomycotina</taxon>
        <taxon>Eurotiomycetes</taxon>
        <taxon>Eurotiomycetidae</taxon>
        <taxon>Eurotiales</taxon>
        <taxon>Aspergillaceae</taxon>
        <taxon>Aspergillus</taxon>
        <taxon>Aspergillus subgen. Polypaecilum</taxon>
    </lineage>
</organism>
<dbReference type="GO" id="GO:0016020">
    <property type="term" value="C:membrane"/>
    <property type="evidence" value="ECO:0007669"/>
    <property type="project" value="UniProtKB-SubCell"/>
</dbReference>
<keyword evidence="4 6" id="KW-0472">Membrane</keyword>
<keyword evidence="3 6" id="KW-1133">Transmembrane helix</keyword>